<feature type="transmembrane region" description="Helical" evidence="7">
    <location>
        <begin position="439"/>
        <end position="459"/>
    </location>
</feature>
<dbReference type="OMA" id="NIAWELM"/>
<keyword evidence="3" id="KW-0813">Transport</keyword>
<evidence type="ECO:0000256" key="1">
    <source>
        <dbReference type="ARBA" id="ARBA00004141"/>
    </source>
</evidence>
<name>A0A0D3AJK2_BRAOL</name>
<dbReference type="GO" id="GO:0042910">
    <property type="term" value="F:xenobiotic transmembrane transporter activity"/>
    <property type="evidence" value="ECO:0007669"/>
    <property type="project" value="InterPro"/>
</dbReference>
<dbReference type="eggNOG" id="KOG1347">
    <property type="taxonomic scope" value="Eukaryota"/>
</dbReference>
<accession>A0A0D3AJK2</accession>
<dbReference type="Gramene" id="Bo2g013850.1">
    <property type="protein sequence ID" value="Bo2g013850.1"/>
    <property type="gene ID" value="Bo2g013850"/>
</dbReference>
<evidence type="ECO:0000256" key="2">
    <source>
        <dbReference type="ARBA" id="ARBA00010199"/>
    </source>
</evidence>
<sequence>MSGSGGEMEERLLSGSEIEQRRESLYLRKKIWSEVKKMWRIALPSTLFRVMSFGCIVVAQAFIGHNSERGLAAYALLQSTFIRFIYGVMAGMSSATETLCGQAYGAQQYHMMGIYLQRSWIVDTFTATLFVPFIVFAGPILRLLGQNIEITKTVDEIYLWVIPYLYSLVFTMTMQMYLQAQMKNAIIGVLSTIALVLDIVATGWFVRVMGMGIHGALLGLNLSSWSVVIAEFVYVFGGWCPHTWSGFSTAAFVDLIPMLKLSISSGFMICLEYWYMSIIVLMSGYTKDANIAISAFSICQYTYTWELNICLGLLGAACVRVANELGKGDAEAVRFSIKVVLVVSAVIGVICAALCLAFGGQISYLFSDSHQVSKAVADLSIVLSISILLNIIQPILSGVAIGAGMQSMVAFVNLATYYAIGVPLGFILINIFHFGVKGLWSGMLAGVGIQTLILSYVIYKTDWEMEVKKTKERMKTWTLKLPSAESSSTISMRDEERK</sequence>
<feature type="transmembrane region" description="Helical" evidence="7">
    <location>
        <begin position="415"/>
        <end position="433"/>
    </location>
</feature>
<feature type="transmembrane region" description="Helical" evidence="7">
    <location>
        <begin position="46"/>
        <end position="65"/>
    </location>
</feature>
<dbReference type="GO" id="GO:0016020">
    <property type="term" value="C:membrane"/>
    <property type="evidence" value="ECO:0007669"/>
    <property type="project" value="UniProtKB-SubCell"/>
</dbReference>
<comment type="similarity">
    <text evidence="2 7">Belongs to the multi antimicrobial extrusion (MATE) (TC 2.A.66.1) family.</text>
</comment>
<feature type="transmembrane region" description="Helical" evidence="7">
    <location>
        <begin position="379"/>
        <end position="403"/>
    </location>
</feature>
<dbReference type="GO" id="GO:0015297">
    <property type="term" value="F:antiporter activity"/>
    <property type="evidence" value="ECO:0007669"/>
    <property type="project" value="InterPro"/>
</dbReference>
<feature type="transmembrane region" description="Helical" evidence="7">
    <location>
        <begin position="218"/>
        <end position="240"/>
    </location>
</feature>
<keyword evidence="6 7" id="KW-0472">Membrane</keyword>
<evidence type="ECO:0000313" key="9">
    <source>
        <dbReference type="Proteomes" id="UP000032141"/>
    </source>
</evidence>
<feature type="transmembrane region" description="Helical" evidence="7">
    <location>
        <begin position="261"/>
        <end position="285"/>
    </location>
</feature>
<feature type="transmembrane region" description="Helical" evidence="7">
    <location>
        <begin position="157"/>
        <end position="178"/>
    </location>
</feature>
<evidence type="ECO:0000256" key="6">
    <source>
        <dbReference type="ARBA" id="ARBA00023136"/>
    </source>
</evidence>
<keyword evidence="9" id="KW-1185">Reference proteome</keyword>
<feature type="transmembrane region" description="Helical" evidence="7">
    <location>
        <begin position="185"/>
        <end position="206"/>
    </location>
</feature>
<dbReference type="HOGENOM" id="CLU_012893_1_4_1"/>
<dbReference type="InterPro" id="IPR002528">
    <property type="entry name" value="MATE_fam"/>
</dbReference>
<dbReference type="NCBIfam" id="TIGR00797">
    <property type="entry name" value="matE"/>
    <property type="match status" value="1"/>
</dbReference>
<dbReference type="EnsemblPlants" id="Bo2g013850.1">
    <property type="protein sequence ID" value="Bo2g013850.1"/>
    <property type="gene ID" value="Bo2g013850"/>
</dbReference>
<dbReference type="PANTHER" id="PTHR11206">
    <property type="entry name" value="MULTIDRUG RESISTANCE PROTEIN"/>
    <property type="match status" value="1"/>
</dbReference>
<dbReference type="KEGG" id="boe:106325225"/>
<reference evidence="8" key="2">
    <citation type="submission" date="2015-03" db="UniProtKB">
        <authorList>
            <consortium name="EnsemblPlants"/>
        </authorList>
    </citation>
    <scope>IDENTIFICATION</scope>
</reference>
<dbReference type="STRING" id="109376.A0A0D3AJK2"/>
<keyword evidence="4 7" id="KW-0812">Transmembrane</keyword>
<feature type="transmembrane region" description="Helical" evidence="7">
    <location>
        <begin position="120"/>
        <end position="145"/>
    </location>
</feature>
<dbReference type="AlphaFoldDB" id="A0A0D3AJK2"/>
<comment type="subcellular location">
    <subcellularLocation>
        <location evidence="1">Membrane</location>
        <topology evidence="1">Multi-pass membrane protein</topology>
    </subcellularLocation>
</comment>
<feature type="transmembrane region" description="Helical" evidence="7">
    <location>
        <begin position="335"/>
        <end position="359"/>
    </location>
</feature>
<dbReference type="Proteomes" id="UP000032141">
    <property type="component" value="Chromosome C2"/>
</dbReference>
<dbReference type="RefSeq" id="XP_013618710.1">
    <property type="nucleotide sequence ID" value="XM_013763256.1"/>
</dbReference>
<dbReference type="RefSeq" id="XP_013618709.1">
    <property type="nucleotide sequence ID" value="XM_013763255.1"/>
</dbReference>
<protein>
    <recommendedName>
        <fullName evidence="7">Protein DETOXIFICATION</fullName>
    </recommendedName>
    <alternativeName>
        <fullName evidence="7">Multidrug and toxic compound extrusion protein</fullName>
    </alternativeName>
</protein>
<dbReference type="GeneID" id="106325225"/>
<proteinExistence type="inferred from homology"/>
<evidence type="ECO:0000256" key="5">
    <source>
        <dbReference type="ARBA" id="ARBA00022989"/>
    </source>
</evidence>
<organism evidence="8 9">
    <name type="scientific">Brassica oleracea var. oleracea</name>
    <dbReference type="NCBI Taxonomy" id="109376"/>
    <lineage>
        <taxon>Eukaryota</taxon>
        <taxon>Viridiplantae</taxon>
        <taxon>Streptophyta</taxon>
        <taxon>Embryophyta</taxon>
        <taxon>Tracheophyta</taxon>
        <taxon>Spermatophyta</taxon>
        <taxon>Magnoliopsida</taxon>
        <taxon>eudicotyledons</taxon>
        <taxon>Gunneridae</taxon>
        <taxon>Pentapetalae</taxon>
        <taxon>rosids</taxon>
        <taxon>malvids</taxon>
        <taxon>Brassicales</taxon>
        <taxon>Brassicaceae</taxon>
        <taxon>Brassiceae</taxon>
        <taxon>Brassica</taxon>
    </lineage>
</organism>
<dbReference type="OrthoDB" id="2126698at2759"/>
<dbReference type="CDD" id="cd13132">
    <property type="entry name" value="MATE_eukaryotic"/>
    <property type="match status" value="1"/>
</dbReference>
<reference evidence="8 9" key="1">
    <citation type="journal article" date="2014" name="Genome Biol.">
        <title>Transcriptome and methylome profiling reveals relics of genome dominance in the mesopolyploid Brassica oleracea.</title>
        <authorList>
            <person name="Parkin I.A."/>
            <person name="Koh C."/>
            <person name="Tang H."/>
            <person name="Robinson S.J."/>
            <person name="Kagale S."/>
            <person name="Clarke W.E."/>
            <person name="Town C.D."/>
            <person name="Nixon J."/>
            <person name="Krishnakumar V."/>
            <person name="Bidwell S.L."/>
            <person name="Denoeud F."/>
            <person name="Belcram H."/>
            <person name="Links M.G."/>
            <person name="Just J."/>
            <person name="Clarke C."/>
            <person name="Bender T."/>
            <person name="Huebert T."/>
            <person name="Mason A.S."/>
            <person name="Pires J.C."/>
            <person name="Barker G."/>
            <person name="Moore J."/>
            <person name="Walley P.G."/>
            <person name="Manoli S."/>
            <person name="Batley J."/>
            <person name="Edwards D."/>
            <person name="Nelson M.N."/>
            <person name="Wang X."/>
            <person name="Paterson A.H."/>
            <person name="King G."/>
            <person name="Bancroft I."/>
            <person name="Chalhoub B."/>
            <person name="Sharpe A.G."/>
        </authorList>
    </citation>
    <scope>NUCLEOTIDE SEQUENCE</scope>
    <source>
        <strain evidence="8 9">cv. TO1000</strain>
    </source>
</reference>
<evidence type="ECO:0000256" key="4">
    <source>
        <dbReference type="ARBA" id="ARBA00022692"/>
    </source>
</evidence>
<dbReference type="GO" id="GO:1990961">
    <property type="term" value="P:xenobiotic detoxification by transmembrane export across the plasma membrane"/>
    <property type="evidence" value="ECO:0007669"/>
    <property type="project" value="InterPro"/>
</dbReference>
<evidence type="ECO:0000256" key="7">
    <source>
        <dbReference type="RuleBase" id="RU004914"/>
    </source>
</evidence>
<dbReference type="InterPro" id="IPR045069">
    <property type="entry name" value="MATE_euk"/>
</dbReference>
<evidence type="ECO:0000313" key="8">
    <source>
        <dbReference type="EnsemblPlants" id="Bo2g013850.1"/>
    </source>
</evidence>
<evidence type="ECO:0000256" key="3">
    <source>
        <dbReference type="ARBA" id="ARBA00022448"/>
    </source>
</evidence>
<keyword evidence="5 7" id="KW-1133">Transmembrane helix</keyword>
<dbReference type="Pfam" id="PF01554">
    <property type="entry name" value="MatE"/>
    <property type="match status" value="2"/>
</dbReference>